<evidence type="ECO:0000259" key="5">
    <source>
        <dbReference type="Pfam" id="PF00535"/>
    </source>
</evidence>
<evidence type="ECO:0000256" key="4">
    <source>
        <dbReference type="SAM" id="MobiDB-lite"/>
    </source>
</evidence>
<feature type="region of interest" description="Disordered" evidence="4">
    <location>
        <begin position="1"/>
        <end position="25"/>
    </location>
</feature>
<dbReference type="Gene3D" id="1.25.40.10">
    <property type="entry name" value="Tetratricopeptide repeat domain"/>
    <property type="match status" value="1"/>
</dbReference>
<evidence type="ECO:0000256" key="2">
    <source>
        <dbReference type="ARBA" id="ARBA00022676"/>
    </source>
</evidence>
<dbReference type="Gene3D" id="3.40.50.2000">
    <property type="entry name" value="Glycogen Phosphorylase B"/>
    <property type="match status" value="1"/>
</dbReference>
<comment type="caution">
    <text evidence="6">The sequence shown here is derived from an EMBL/GenBank/DDBJ whole genome shotgun (WGS) entry which is preliminary data.</text>
</comment>
<accession>A0ABQ1LV22</accession>
<comment type="similarity">
    <text evidence="1">Belongs to the glycosyltransferase 2 family.</text>
</comment>
<reference evidence="7" key="1">
    <citation type="journal article" date="2019" name="Int. J. Syst. Evol. Microbiol.">
        <title>The Global Catalogue of Microorganisms (GCM) 10K type strain sequencing project: providing services to taxonomists for standard genome sequencing and annotation.</title>
        <authorList>
            <consortium name="The Broad Institute Genomics Platform"/>
            <consortium name="The Broad Institute Genome Sequencing Center for Infectious Disease"/>
            <person name="Wu L."/>
            <person name="Ma J."/>
        </authorList>
    </citation>
    <scope>NUCLEOTIDE SEQUENCE [LARGE SCALE GENOMIC DNA]</scope>
    <source>
        <strain evidence="7">CCM 7132</strain>
    </source>
</reference>
<dbReference type="PANTHER" id="PTHR43179">
    <property type="entry name" value="RHAMNOSYLTRANSFERASE WBBL"/>
    <property type="match status" value="1"/>
</dbReference>
<evidence type="ECO:0000256" key="3">
    <source>
        <dbReference type="ARBA" id="ARBA00022679"/>
    </source>
</evidence>
<dbReference type="Proteomes" id="UP000637769">
    <property type="component" value="Unassembled WGS sequence"/>
</dbReference>
<dbReference type="EMBL" id="BMCH01000003">
    <property type="protein sequence ID" value="GGC30482.1"/>
    <property type="molecule type" value="Genomic_DNA"/>
</dbReference>
<gene>
    <name evidence="6" type="ORF">GCM10007207_15000</name>
</gene>
<sequence>MNDGWAHAREGRHLPTRRPPPVRSGFGHVITDKDRADWQRWHDARAQEAYRRGTDAVQAGDQNTGLYWLGRAARMARHDPNVIFAFGMALLSAGRWAAAHDAMLWITERFIMRKALVGQAIALSHLGRMAEAVSVFERMLSNYAPAPEAFPWVQRFLPHSGRPGWCATSNDGIVMGQCPNPVMIWLDGECVAQDVALPFTLPESWMHASQLTVSSQGQVLYGAPIALGAIRTLQGFATVAHHRLEGWIWYPADPDFTPQVVIDTGTERIDLTASELEQGAKLEKPLARPRHFDIPLASLPLREIRILDRYGQPLTGSPIGPAVISLLDRKEEPTTRPARNTQRKKPRVAARPTGCLVIIPAYRDVVLTRACIDAVLAQQGDDIECLVVDDASPEPELSLCLDEFAARGAITLIRHGQNRGFTVSANAGLAHAAGRDVILLNSDALLPVGGISRLRAWLDRDAAIGTVTPFSNDATILSYPSVTKANPTPDPKTGQGFDQIFASLPQTGLIDLPTGHGFCMAIRGDCLAQTGLLNVEIFAQGYGEENDFCCRAAELGWRNIAATDLFVRHVGSVSFGRTRTLLLDRNLRMLNKLHPGYDSLVRQFVDADPLAPVRRNVGLVRMLARRRSMKQCLMMVSHDSGGGVERVVQQRRDEAEKEGTQVLILRPHLKGCRIEDCGGDVTNLVFSLPYEWSDLVTVLRRMQIGRIEWHHLLGHAPGMKTLASALDLQWDIVLHDYVWFCPRICLVGPNHHYCGEPSLAGCESCVAQQGTLIDSDLSVSELVGRSNDMLRAARAVFASSHDLQRRMRRHFPGLDVTLEPLETGHYPPLKPARPRDGHRRRICVPGAIGREKGFEIVLQLAQDAANRNLPLDYVVAGYTIDDDRLMATGHVMITGEYREDEATRLIESFECDLGLIPSVWPETWCFALSNLWNAGLRAVSFDLGAQSERIQKSGRGAVVPLGMPVPLLSNFLLHLSH</sequence>
<protein>
    <recommendedName>
        <fullName evidence="5">Glycosyltransferase 2-like domain-containing protein</fullName>
    </recommendedName>
</protein>
<proteinExistence type="inferred from homology"/>
<dbReference type="SUPFAM" id="SSF53756">
    <property type="entry name" value="UDP-Glycosyltransferase/glycogen phosphorylase"/>
    <property type="match status" value="1"/>
</dbReference>
<organism evidence="6 7">
    <name type="scientific">Asaia siamensis</name>
    <dbReference type="NCBI Taxonomy" id="110479"/>
    <lineage>
        <taxon>Bacteria</taxon>
        <taxon>Pseudomonadati</taxon>
        <taxon>Pseudomonadota</taxon>
        <taxon>Alphaproteobacteria</taxon>
        <taxon>Acetobacterales</taxon>
        <taxon>Acetobacteraceae</taxon>
        <taxon>Asaia</taxon>
    </lineage>
</organism>
<feature type="domain" description="Glycosyltransferase 2-like" evidence="5">
    <location>
        <begin position="357"/>
        <end position="476"/>
    </location>
</feature>
<dbReference type="SUPFAM" id="SSF48452">
    <property type="entry name" value="TPR-like"/>
    <property type="match status" value="1"/>
</dbReference>
<feature type="compositionally biased region" description="Basic and acidic residues" evidence="4">
    <location>
        <begin position="1"/>
        <end position="13"/>
    </location>
</feature>
<dbReference type="InterPro" id="IPR029044">
    <property type="entry name" value="Nucleotide-diphossugar_trans"/>
</dbReference>
<name>A0ABQ1LV22_9PROT</name>
<keyword evidence="7" id="KW-1185">Reference proteome</keyword>
<dbReference type="SUPFAM" id="SSF53448">
    <property type="entry name" value="Nucleotide-diphospho-sugar transferases"/>
    <property type="match status" value="1"/>
</dbReference>
<dbReference type="InterPro" id="IPR011990">
    <property type="entry name" value="TPR-like_helical_dom_sf"/>
</dbReference>
<evidence type="ECO:0000256" key="1">
    <source>
        <dbReference type="ARBA" id="ARBA00006739"/>
    </source>
</evidence>
<keyword evidence="2" id="KW-0328">Glycosyltransferase</keyword>
<dbReference type="PANTHER" id="PTHR43179:SF12">
    <property type="entry name" value="GALACTOFURANOSYLTRANSFERASE GLFT2"/>
    <property type="match status" value="1"/>
</dbReference>
<evidence type="ECO:0000313" key="6">
    <source>
        <dbReference type="EMBL" id="GGC30482.1"/>
    </source>
</evidence>
<dbReference type="Pfam" id="PF00535">
    <property type="entry name" value="Glycos_transf_2"/>
    <property type="match status" value="1"/>
</dbReference>
<dbReference type="Gene3D" id="3.90.550.10">
    <property type="entry name" value="Spore Coat Polysaccharide Biosynthesis Protein SpsA, Chain A"/>
    <property type="match status" value="1"/>
</dbReference>
<dbReference type="InterPro" id="IPR001173">
    <property type="entry name" value="Glyco_trans_2-like"/>
</dbReference>
<evidence type="ECO:0000313" key="7">
    <source>
        <dbReference type="Proteomes" id="UP000637769"/>
    </source>
</evidence>
<keyword evidence="3" id="KW-0808">Transferase</keyword>